<dbReference type="Proteomes" id="UP000177418">
    <property type="component" value="Unassembled WGS sequence"/>
</dbReference>
<protein>
    <submittedName>
        <fullName evidence="2">Uncharacterized protein</fullName>
    </submittedName>
</protein>
<dbReference type="EMBL" id="MGAV01000011">
    <property type="protein sequence ID" value="OGK55104.1"/>
    <property type="molecule type" value="Genomic_DNA"/>
</dbReference>
<comment type="caution">
    <text evidence="2">The sequence shown here is derived from an EMBL/GenBank/DDBJ whole genome shotgun (WGS) entry which is preliminary data.</text>
</comment>
<name>A0A1F7JHL0_9BACT</name>
<reference evidence="2 3" key="1">
    <citation type="journal article" date="2016" name="Nat. Commun.">
        <title>Thousands of microbial genomes shed light on interconnected biogeochemical processes in an aquifer system.</title>
        <authorList>
            <person name="Anantharaman K."/>
            <person name="Brown C.T."/>
            <person name="Hug L.A."/>
            <person name="Sharon I."/>
            <person name="Castelle C.J."/>
            <person name="Probst A.J."/>
            <person name="Thomas B.C."/>
            <person name="Singh A."/>
            <person name="Wilkins M.J."/>
            <person name="Karaoz U."/>
            <person name="Brodie E.L."/>
            <person name="Williams K.H."/>
            <person name="Hubbard S.S."/>
            <person name="Banfield J.F."/>
        </authorList>
    </citation>
    <scope>NUCLEOTIDE SEQUENCE [LARGE SCALE GENOMIC DNA]</scope>
</reference>
<evidence type="ECO:0000313" key="3">
    <source>
        <dbReference type="Proteomes" id="UP000177418"/>
    </source>
</evidence>
<accession>A0A1F7JHL0</accession>
<evidence type="ECO:0000256" key="1">
    <source>
        <dbReference type="SAM" id="MobiDB-lite"/>
    </source>
</evidence>
<feature type="compositionally biased region" description="Basic and acidic residues" evidence="1">
    <location>
        <begin position="66"/>
        <end position="87"/>
    </location>
</feature>
<evidence type="ECO:0000313" key="2">
    <source>
        <dbReference type="EMBL" id="OGK55104.1"/>
    </source>
</evidence>
<dbReference type="AlphaFoldDB" id="A0A1F7JHL0"/>
<organism evidence="2 3">
    <name type="scientific">Candidatus Roizmanbacteria bacterium RIFCSPLOWO2_02_FULL_36_11</name>
    <dbReference type="NCBI Taxonomy" id="1802071"/>
    <lineage>
        <taxon>Bacteria</taxon>
        <taxon>Candidatus Roizmaniibacteriota</taxon>
    </lineage>
</organism>
<feature type="region of interest" description="Disordered" evidence="1">
    <location>
        <begin position="66"/>
        <end position="91"/>
    </location>
</feature>
<proteinExistence type="predicted"/>
<sequence length="113" mass="12612">MSLANNAPTLGPDGVRQSLDVLRSAISEPAIQTRLDQIAPLSPPPPNWSKRAERRWFTSFAKEVEHWSARSDEAASRRPSPPEDNRSAHARLVIKAQRAGKKQVIYRGPGRYS</sequence>
<gene>
    <name evidence="2" type="ORF">A3H78_03925</name>
</gene>